<dbReference type="InterPro" id="IPR029058">
    <property type="entry name" value="AB_hydrolase_fold"/>
</dbReference>
<dbReference type="InterPro" id="IPR000073">
    <property type="entry name" value="AB_hydrolase_1"/>
</dbReference>
<accession>A0ABT6H420</accession>
<feature type="domain" description="AB hydrolase-1" evidence="1">
    <location>
        <begin position="29"/>
        <end position="280"/>
    </location>
</feature>
<name>A0ABT6H420_9BACI</name>
<organism evidence="2 3">
    <name type="scientific">Ectobacillus antri</name>
    <dbReference type="NCBI Taxonomy" id="2486280"/>
    <lineage>
        <taxon>Bacteria</taxon>
        <taxon>Bacillati</taxon>
        <taxon>Bacillota</taxon>
        <taxon>Bacilli</taxon>
        <taxon>Bacillales</taxon>
        <taxon>Bacillaceae</taxon>
        <taxon>Ectobacillus</taxon>
    </lineage>
</organism>
<protein>
    <submittedName>
        <fullName evidence="2">Alpha/beta hydrolase</fullName>
    </submittedName>
</protein>
<dbReference type="PRINTS" id="PR00412">
    <property type="entry name" value="EPOXHYDRLASE"/>
</dbReference>
<reference evidence="2 3" key="1">
    <citation type="submission" date="2023-04" db="EMBL/GenBank/DDBJ databases">
        <title>Ectobacillus antri isolated from activated sludge.</title>
        <authorList>
            <person name="Yan P."/>
            <person name="Liu X."/>
        </authorList>
    </citation>
    <scope>NUCLEOTIDE SEQUENCE [LARGE SCALE GENOMIC DNA]</scope>
    <source>
        <strain evidence="2 3">C18H</strain>
    </source>
</reference>
<proteinExistence type="predicted"/>
<dbReference type="PANTHER" id="PTHR43689:SF8">
    <property type="entry name" value="ALPHA_BETA-HYDROLASES SUPERFAMILY PROTEIN"/>
    <property type="match status" value="1"/>
</dbReference>
<dbReference type="Proteomes" id="UP001218246">
    <property type="component" value="Unassembled WGS sequence"/>
</dbReference>
<keyword evidence="2" id="KW-0378">Hydrolase</keyword>
<evidence type="ECO:0000259" key="1">
    <source>
        <dbReference type="Pfam" id="PF00561"/>
    </source>
</evidence>
<dbReference type="RefSeq" id="WP_124563161.1">
    <property type="nucleotide sequence ID" value="NZ_JARRRY010000005.1"/>
</dbReference>
<sequence>MTVELAVKSVVLSNGETMAYRESGSGNEVIILIHGNMTSSRHWDVVMNELTDYKVYAVDLRGFGFSTYNNEINSLQDFADDVKLFTDEMGLSSFTLVGWSTGGGVAMQFAATYPEVVKSIVLIESVGISGYPIFKKDENGAPLIGEFLKTKDEIAADPIQVAPVLQALQHKDTNFYRTLWNMVIYTQKQPAPEQYEAYLADMLTQRNLVDVNYSLVTFNISHQHNGVVEGSGAVSNIKAPVLIIQGDRDYVVPMTMAEGIHEAIPHSKFVVLENCGHSPLVDCLDELVAHIRNFIA</sequence>
<dbReference type="PRINTS" id="PR00111">
    <property type="entry name" value="ABHYDROLASE"/>
</dbReference>
<evidence type="ECO:0000313" key="2">
    <source>
        <dbReference type="EMBL" id="MDG5754097.1"/>
    </source>
</evidence>
<keyword evidence="3" id="KW-1185">Reference proteome</keyword>
<dbReference type="GO" id="GO:0016787">
    <property type="term" value="F:hydrolase activity"/>
    <property type="evidence" value="ECO:0007669"/>
    <property type="project" value="UniProtKB-KW"/>
</dbReference>
<dbReference type="Gene3D" id="3.40.50.1820">
    <property type="entry name" value="alpha/beta hydrolase"/>
    <property type="match status" value="1"/>
</dbReference>
<dbReference type="Pfam" id="PF00561">
    <property type="entry name" value="Abhydrolase_1"/>
    <property type="match status" value="1"/>
</dbReference>
<evidence type="ECO:0000313" key="3">
    <source>
        <dbReference type="Proteomes" id="UP001218246"/>
    </source>
</evidence>
<gene>
    <name evidence="2" type="ORF">P6P90_08935</name>
</gene>
<dbReference type="InterPro" id="IPR000639">
    <property type="entry name" value="Epox_hydrolase-like"/>
</dbReference>
<comment type="caution">
    <text evidence="2">The sequence shown here is derived from an EMBL/GenBank/DDBJ whole genome shotgun (WGS) entry which is preliminary data.</text>
</comment>
<dbReference type="EMBL" id="JARULN010000006">
    <property type="protein sequence ID" value="MDG5754097.1"/>
    <property type="molecule type" value="Genomic_DNA"/>
</dbReference>
<dbReference type="PANTHER" id="PTHR43689">
    <property type="entry name" value="HYDROLASE"/>
    <property type="match status" value="1"/>
</dbReference>
<dbReference type="SUPFAM" id="SSF53474">
    <property type="entry name" value="alpha/beta-Hydrolases"/>
    <property type="match status" value="1"/>
</dbReference>